<protein>
    <submittedName>
        <fullName evidence="1">Uncharacterized protein</fullName>
    </submittedName>
</protein>
<name>A0A316ZKK3_9PLEO</name>
<dbReference type="Proteomes" id="UP000245464">
    <property type="component" value="Chromosome 7"/>
</dbReference>
<comment type="caution">
    <text evidence="1">The sequence shown here is derived from an EMBL/GenBank/DDBJ whole genome shotgun (WGS) entry which is preliminary data.</text>
</comment>
<reference evidence="1 2" key="1">
    <citation type="journal article" date="2018" name="BMC Genomics">
        <title>Comparative genomics of the wheat fungal pathogen Pyrenophora tritici-repentis reveals chromosomal variations and genome plasticity.</title>
        <authorList>
            <person name="Moolhuijzen P."/>
            <person name="See P.T."/>
            <person name="Hane J.K."/>
            <person name="Shi G."/>
            <person name="Liu Z."/>
            <person name="Oliver R.P."/>
            <person name="Moffat C.S."/>
        </authorList>
    </citation>
    <scope>NUCLEOTIDE SEQUENCE [LARGE SCALE GENOMIC DNA]</scope>
    <source>
        <strain evidence="1">M4</strain>
    </source>
</reference>
<dbReference type="EMBL" id="NQIK02000007">
    <property type="protein sequence ID" value="KAF7567986.1"/>
    <property type="molecule type" value="Genomic_DNA"/>
</dbReference>
<evidence type="ECO:0000313" key="2">
    <source>
        <dbReference type="Proteomes" id="UP000245464"/>
    </source>
</evidence>
<dbReference type="GeneID" id="90957339"/>
<accession>A0A316ZKK3</accession>
<dbReference type="AlphaFoldDB" id="A0A316ZKK3"/>
<dbReference type="RefSeq" id="XP_065960728.1">
    <property type="nucleotide sequence ID" value="XM_066108736.1"/>
</dbReference>
<proteinExistence type="predicted"/>
<gene>
    <name evidence="1" type="ORF">PtrM4_125990</name>
</gene>
<dbReference type="KEGG" id="ptrr:90957339"/>
<evidence type="ECO:0000313" key="1">
    <source>
        <dbReference type="EMBL" id="KAF7567986.1"/>
    </source>
</evidence>
<organism evidence="1 2">
    <name type="scientific">Pyrenophora tritici-repentis</name>
    <dbReference type="NCBI Taxonomy" id="45151"/>
    <lineage>
        <taxon>Eukaryota</taxon>
        <taxon>Fungi</taxon>
        <taxon>Dikarya</taxon>
        <taxon>Ascomycota</taxon>
        <taxon>Pezizomycotina</taxon>
        <taxon>Dothideomycetes</taxon>
        <taxon>Pleosporomycetidae</taxon>
        <taxon>Pleosporales</taxon>
        <taxon>Pleosporineae</taxon>
        <taxon>Pleosporaceae</taxon>
        <taxon>Pyrenophora</taxon>
    </lineage>
</organism>
<sequence length="79" mass="9093">MFAKVNNVKCVFETIPRKKLEDAMGPVFGPEVGDMFEYFDKFGFNGGDPDVVFPWDLDISVKRTTMEEYMKAEDWSSVL</sequence>